<gene>
    <name evidence="1" type="ORF">I8751_20075</name>
</gene>
<protein>
    <submittedName>
        <fullName evidence="1">Uncharacterized protein</fullName>
    </submittedName>
</protein>
<dbReference type="RefSeq" id="WP_214440855.1">
    <property type="nucleotide sequence ID" value="NZ_JAECZB010000078.1"/>
</dbReference>
<comment type="caution">
    <text evidence="1">The sequence shown here is derived from an EMBL/GenBank/DDBJ whole genome shotgun (WGS) entry which is preliminary data.</text>
</comment>
<keyword evidence="2" id="KW-1185">Reference proteome</keyword>
<sequence length="60" mass="6903">MLYGAPPPYTGFGRPRVHGEKFKLNDSTTWPTPNQMMQVNHPKLGLLCLRLWTHTNLLKV</sequence>
<evidence type="ECO:0000313" key="1">
    <source>
        <dbReference type="EMBL" id="MBH8554616.1"/>
    </source>
</evidence>
<name>A0A8J7HKR8_9CYAN</name>
<reference evidence="1 2" key="1">
    <citation type="journal article" date="2021" name="Int. J. Syst. Evol. Microbiol.">
        <title>Amazonocrinis nigriterrae gen. nov., sp. nov., Atlanticothrix silvestris gen. nov., sp. nov. and Dendronalium phyllosphericum gen. nov., sp. nov., nostocacean cyanobacteria from Brazilian environments.</title>
        <authorList>
            <person name="Alvarenga D.O."/>
            <person name="Andreote A.P.D."/>
            <person name="Branco L.H.Z."/>
            <person name="Delbaje E."/>
            <person name="Cruz R.B."/>
            <person name="Varani A.M."/>
            <person name="Fiore M.F."/>
        </authorList>
    </citation>
    <scope>NUCLEOTIDE SEQUENCE [LARGE SCALE GENOMIC DNA]</scope>
    <source>
        <strain evidence="1 2">CENA357</strain>
    </source>
</reference>
<evidence type="ECO:0000313" key="2">
    <source>
        <dbReference type="Proteomes" id="UP000599391"/>
    </source>
</evidence>
<dbReference type="Proteomes" id="UP000599391">
    <property type="component" value="Unassembled WGS sequence"/>
</dbReference>
<dbReference type="EMBL" id="JAECZB010000078">
    <property type="protein sequence ID" value="MBH8554616.1"/>
    <property type="molecule type" value="Genomic_DNA"/>
</dbReference>
<dbReference type="AlphaFoldDB" id="A0A8J7HKR8"/>
<proteinExistence type="predicted"/>
<accession>A0A8J7HKR8</accession>
<organism evidence="1 2">
    <name type="scientific">Atlanticothrix silvestris CENA357</name>
    <dbReference type="NCBI Taxonomy" id="1725252"/>
    <lineage>
        <taxon>Bacteria</taxon>
        <taxon>Bacillati</taxon>
        <taxon>Cyanobacteriota</taxon>
        <taxon>Cyanophyceae</taxon>
        <taxon>Nostocales</taxon>
        <taxon>Nodulariaceae</taxon>
        <taxon>Atlanticothrix</taxon>
        <taxon>Atlanticothrix silvestris</taxon>
    </lineage>
</organism>